<keyword evidence="1" id="KW-0614">Plasmid</keyword>
<evidence type="ECO:0000313" key="1">
    <source>
        <dbReference type="EMBL" id="QIM47394.1"/>
    </source>
</evidence>
<accession>A0A6G8I2J5</accession>
<dbReference type="GO" id="GO:0008237">
    <property type="term" value="F:metallopeptidase activity"/>
    <property type="evidence" value="ECO:0007669"/>
    <property type="project" value="InterPro"/>
</dbReference>
<dbReference type="RefSeq" id="WP_157328586.1">
    <property type="nucleotide sequence ID" value="NZ_CP046920.1"/>
</dbReference>
<dbReference type="Proteomes" id="UP000503166">
    <property type="component" value="Plasmid p_CNU_G2"/>
</dbReference>
<proteinExistence type="predicted"/>
<organism evidence="1 2">
    <name type="scientific">Streptococcus ruminicola</name>
    <dbReference type="NCBI Taxonomy" id="2686210"/>
    <lineage>
        <taxon>Bacteria</taxon>
        <taxon>Bacillati</taxon>
        <taxon>Bacillota</taxon>
        <taxon>Bacilli</taxon>
        <taxon>Lactobacillales</taxon>
        <taxon>Streptococcaceae</taxon>
        <taxon>Streptococcus</taxon>
    </lineage>
</organism>
<evidence type="ECO:0000313" key="2">
    <source>
        <dbReference type="Proteomes" id="UP000503166"/>
    </source>
</evidence>
<dbReference type="KEGG" id="srum:GPZ88_09970"/>
<reference evidence="1 2" key="1">
    <citation type="submission" date="2019-12" db="EMBL/GenBank/DDBJ databases">
        <title>Complete genome sequence of Streptococcus sp. CNU G2 isolated frome Bos taurus coreanae.</title>
        <authorList>
            <person name="Park S.Y."/>
            <person name="Kim J.H."/>
            <person name="Seo S.W."/>
        </authorList>
    </citation>
    <scope>NUCLEOTIDE SEQUENCE [LARGE SCALE GENOMIC DNA]</scope>
    <source>
        <strain evidence="1 2">CNU G2</strain>
        <plasmid evidence="2">p_cnu_g2</plasmid>
    </source>
</reference>
<dbReference type="InterPro" id="IPR024079">
    <property type="entry name" value="MetalloPept_cat_dom_sf"/>
</dbReference>
<geneLocation type="plasmid" evidence="2">
    <name>p_cnu_g2</name>
</geneLocation>
<evidence type="ECO:0008006" key="3">
    <source>
        <dbReference type="Google" id="ProtNLM"/>
    </source>
</evidence>
<gene>
    <name evidence="1" type="ORF">GPZ88_09970</name>
</gene>
<dbReference type="EMBL" id="CP046920">
    <property type="protein sequence ID" value="QIM47394.1"/>
    <property type="molecule type" value="Genomic_DNA"/>
</dbReference>
<protein>
    <recommendedName>
        <fullName evidence="3">Large polyvalent protein-associated domain-containing protein</fullName>
    </recommendedName>
</protein>
<name>A0A6G8I2J5_9STRE</name>
<sequence length="471" mass="54429">MVNLLVKAAGTITEKKITFPKLKDTDSSTSICRKMTTYLSKVRAVEHQTFSIDDLVAMVPSETEKVTINFRRFNDVDTNVQEALQKLICYSTTFDGGQEEFEEITDKIVVMVYSPKPDSGMRELKPTYFAIFDDVLFKSKSKQDMQRYNFGHLNTVSYAVVSFSFFSLVTDSDYPVDKYASAAWYISLEISEYIKQNYDIAKATALNTAYCRMTHKQIATVCDNKIYQDDELNRTTSFNQLGFCKSEIDTEYYQGLKFDYNLFRLVESDWESLCNRVPHSTIEPELKVRKLGKHHATGLYVPMLNILAIDVRDSSSFIHEYGHYLDDTYGREEGMISSNSGAFAKIRSMYATNLLDCAMGTNEYAHIIKSWDYYTTPTEIFARAFELWVHYTIDGDTCLTKQTETYNNLAVYQAFKPICQQVFDYFDELFKDFKDIQPVYTVKQSEPMTYHLVFKDVEPTNVGEQLSLFDF</sequence>
<dbReference type="AlphaFoldDB" id="A0A6G8I2J5"/>
<dbReference type="Gene3D" id="3.40.390.10">
    <property type="entry name" value="Collagenase (Catalytic Domain)"/>
    <property type="match status" value="1"/>
</dbReference>